<sequence>MAELPNSLKYSTLVATVLCVARSTHVIPRNHTPSGAWLPLDTNPRVGNKVTSAKLHLASTHPGVATLHRVINDENFIYIVMDYAADHDLCTQILHSCRYLGQNDLIKDIFLQLIDAPSTAILGIYHRALKPGNIICFDGGLRVAVSDSALLRQKRSAMNSALAACATSVQNVKDYSPMFNGI</sequence>
<dbReference type="PROSITE" id="PS50011">
    <property type="entry name" value="PROTEIN_KINASE_DOM"/>
    <property type="match status" value="1"/>
</dbReference>
<dbReference type="SUPFAM" id="SSF56112">
    <property type="entry name" value="Protein kinase-like (PK-like)"/>
    <property type="match status" value="1"/>
</dbReference>
<reference evidence="2 3" key="1">
    <citation type="journal article" date="2020" name="ISME J.">
        <title>Uncovering the hidden diversity of litter-decomposition mechanisms in mushroom-forming fungi.</title>
        <authorList>
            <person name="Floudas D."/>
            <person name="Bentzer J."/>
            <person name="Ahren D."/>
            <person name="Johansson T."/>
            <person name="Persson P."/>
            <person name="Tunlid A."/>
        </authorList>
    </citation>
    <scope>NUCLEOTIDE SEQUENCE [LARGE SCALE GENOMIC DNA]</scope>
    <source>
        <strain evidence="2 3">CBS 101986</strain>
    </source>
</reference>
<dbReference type="Proteomes" id="UP000567179">
    <property type="component" value="Unassembled WGS sequence"/>
</dbReference>
<evidence type="ECO:0000259" key="1">
    <source>
        <dbReference type="PROSITE" id="PS50011"/>
    </source>
</evidence>
<comment type="caution">
    <text evidence="2">The sequence shown here is derived from an EMBL/GenBank/DDBJ whole genome shotgun (WGS) entry which is preliminary data.</text>
</comment>
<dbReference type="OrthoDB" id="541276at2759"/>
<evidence type="ECO:0000313" key="3">
    <source>
        <dbReference type="Proteomes" id="UP000567179"/>
    </source>
</evidence>
<dbReference type="GO" id="GO:0004672">
    <property type="term" value="F:protein kinase activity"/>
    <property type="evidence" value="ECO:0007669"/>
    <property type="project" value="InterPro"/>
</dbReference>
<dbReference type="EMBL" id="JAACJJ010000057">
    <property type="protein sequence ID" value="KAF5310574.1"/>
    <property type="molecule type" value="Genomic_DNA"/>
</dbReference>
<dbReference type="InterPro" id="IPR011009">
    <property type="entry name" value="Kinase-like_dom_sf"/>
</dbReference>
<feature type="domain" description="Protein kinase" evidence="1">
    <location>
        <begin position="1"/>
        <end position="182"/>
    </location>
</feature>
<proteinExistence type="predicted"/>
<organism evidence="2 3">
    <name type="scientific">Psilocybe cf. subviscida</name>
    <dbReference type="NCBI Taxonomy" id="2480587"/>
    <lineage>
        <taxon>Eukaryota</taxon>
        <taxon>Fungi</taxon>
        <taxon>Dikarya</taxon>
        <taxon>Basidiomycota</taxon>
        <taxon>Agaricomycotina</taxon>
        <taxon>Agaricomycetes</taxon>
        <taxon>Agaricomycetidae</taxon>
        <taxon>Agaricales</taxon>
        <taxon>Agaricineae</taxon>
        <taxon>Strophariaceae</taxon>
        <taxon>Psilocybe</taxon>
    </lineage>
</organism>
<dbReference type="GO" id="GO:0005524">
    <property type="term" value="F:ATP binding"/>
    <property type="evidence" value="ECO:0007669"/>
    <property type="project" value="InterPro"/>
</dbReference>
<accession>A0A8H5ESB4</accession>
<name>A0A8H5ESB4_9AGAR</name>
<dbReference type="AlphaFoldDB" id="A0A8H5ESB4"/>
<dbReference type="Gene3D" id="1.10.510.10">
    <property type="entry name" value="Transferase(Phosphotransferase) domain 1"/>
    <property type="match status" value="1"/>
</dbReference>
<evidence type="ECO:0000313" key="2">
    <source>
        <dbReference type="EMBL" id="KAF5310574.1"/>
    </source>
</evidence>
<dbReference type="InterPro" id="IPR000719">
    <property type="entry name" value="Prot_kinase_dom"/>
</dbReference>
<gene>
    <name evidence="2" type="ORF">D9619_008222</name>
</gene>
<keyword evidence="3" id="KW-1185">Reference proteome</keyword>
<protein>
    <recommendedName>
        <fullName evidence="1">Protein kinase domain-containing protein</fullName>
    </recommendedName>
</protein>